<dbReference type="CDD" id="cd18548">
    <property type="entry name" value="ABC_6TM_Tm287_like"/>
    <property type="match status" value="1"/>
</dbReference>
<sequence length="571" mass="63290">MRTVFSYLKPYRLAVYVALFLMLVELAVELTAPLILARIIDDGVVAGDLNVVIFWGIILMASSLVAFLAGIVNSFYAAHAGQSTGLDLRGAMFRRIQLSSFAKLEDFATSSLIMRLTNDVTQIQNTVFMGLRIMMRAPLLIIGGVVLSFFINARLALVFAVVIPLLVLTITILMKKGALSFGWVQRRLDQVNHVTRENLMAMKLVKAFVRRGHEAKRFVTNNTQLKDQTVKALRLMEITQPVLLLLMNGSIVAVLWFGSFQLNTGNAQVGEIVAIVNYATRIMGALTVLSMIIMFLSRAKASAERIEEVLTTCDADEMVTDANPETYLRGNIKFDHVSFSYGKTEQEVLRKVSFNISSGQTIAILGATGSGKSSLLQLLPRLYTPQEGMIRIDDVDIQELDLKVLRESIGYVSQQTMLFSGTIRENISWGKPEANLNEIVRAADAAQIHETIQKLPDGYETRIGQRGVNLSGGQKQRIAIARALIREPQILLLDDSTSALDNRTEAAFLRALEQYPCTTILITQKLSTAASTDRILLLEHGELLAEGSHEELLSNSTFYQELYSSQYGKEA</sequence>
<dbReference type="GO" id="GO:0005886">
    <property type="term" value="C:plasma membrane"/>
    <property type="evidence" value="ECO:0007669"/>
    <property type="project" value="UniProtKB-SubCell"/>
</dbReference>
<evidence type="ECO:0000256" key="6">
    <source>
        <dbReference type="ARBA" id="ARBA00022840"/>
    </source>
</evidence>
<dbReference type="InterPro" id="IPR017871">
    <property type="entry name" value="ABC_transporter-like_CS"/>
</dbReference>
<feature type="transmembrane region" description="Helical" evidence="9">
    <location>
        <begin position="242"/>
        <end position="260"/>
    </location>
</feature>
<proteinExistence type="predicted"/>
<evidence type="ECO:0000259" key="10">
    <source>
        <dbReference type="PROSITE" id="PS50893"/>
    </source>
</evidence>
<reference evidence="12 13" key="1">
    <citation type="submission" date="2019-07" db="EMBL/GenBank/DDBJ databases">
        <authorList>
            <person name="Park Y.J."/>
            <person name="Jeong S.E."/>
            <person name="Jung H.S."/>
        </authorList>
    </citation>
    <scope>NUCLEOTIDE SEQUENCE [LARGE SCALE GENOMIC DNA]</scope>
    <source>
        <strain evidence="13">P16(2019)</strain>
    </source>
</reference>
<keyword evidence="4 9" id="KW-0812">Transmembrane</keyword>
<feature type="transmembrane region" description="Helical" evidence="9">
    <location>
        <begin position="272"/>
        <end position="296"/>
    </location>
</feature>
<keyword evidence="13" id="KW-1185">Reference proteome</keyword>
<dbReference type="InterPro" id="IPR003593">
    <property type="entry name" value="AAA+_ATPase"/>
</dbReference>
<evidence type="ECO:0000256" key="5">
    <source>
        <dbReference type="ARBA" id="ARBA00022741"/>
    </source>
</evidence>
<dbReference type="PROSITE" id="PS00211">
    <property type="entry name" value="ABC_TRANSPORTER_1"/>
    <property type="match status" value="1"/>
</dbReference>
<evidence type="ECO:0000256" key="8">
    <source>
        <dbReference type="ARBA" id="ARBA00023136"/>
    </source>
</evidence>
<dbReference type="Gene3D" id="3.40.50.300">
    <property type="entry name" value="P-loop containing nucleotide triphosphate hydrolases"/>
    <property type="match status" value="1"/>
</dbReference>
<comment type="subcellular location">
    <subcellularLocation>
        <location evidence="1">Cell membrane</location>
        <topology evidence="1">Multi-pass membrane protein</topology>
    </subcellularLocation>
</comment>
<keyword evidence="5" id="KW-0547">Nucleotide-binding</keyword>
<keyword evidence="7 9" id="KW-1133">Transmembrane helix</keyword>
<evidence type="ECO:0000256" key="4">
    <source>
        <dbReference type="ARBA" id="ARBA00022692"/>
    </source>
</evidence>
<dbReference type="PROSITE" id="PS50893">
    <property type="entry name" value="ABC_TRANSPORTER_2"/>
    <property type="match status" value="1"/>
</dbReference>
<dbReference type="InterPro" id="IPR036640">
    <property type="entry name" value="ABC1_TM_sf"/>
</dbReference>
<evidence type="ECO:0000256" key="2">
    <source>
        <dbReference type="ARBA" id="ARBA00022448"/>
    </source>
</evidence>
<dbReference type="FunFam" id="3.40.50.300:FF:000221">
    <property type="entry name" value="Multidrug ABC transporter ATP-binding protein"/>
    <property type="match status" value="1"/>
</dbReference>
<keyword evidence="3" id="KW-1003">Cell membrane</keyword>
<dbReference type="InterPro" id="IPR003439">
    <property type="entry name" value="ABC_transporter-like_ATP-bd"/>
</dbReference>
<dbReference type="SUPFAM" id="SSF90123">
    <property type="entry name" value="ABC transporter transmembrane region"/>
    <property type="match status" value="1"/>
</dbReference>
<dbReference type="RefSeq" id="WP_143850161.1">
    <property type="nucleotide sequence ID" value="NZ_VLXZ01000013.1"/>
</dbReference>
<dbReference type="Gene3D" id="1.20.1560.10">
    <property type="entry name" value="ABC transporter type 1, transmembrane domain"/>
    <property type="match status" value="1"/>
</dbReference>
<organism evidence="12 13">
    <name type="scientific">Alkalicoccobacillus porphyridii</name>
    <dbReference type="NCBI Taxonomy" id="2597270"/>
    <lineage>
        <taxon>Bacteria</taxon>
        <taxon>Bacillati</taxon>
        <taxon>Bacillota</taxon>
        <taxon>Bacilli</taxon>
        <taxon>Bacillales</taxon>
        <taxon>Bacillaceae</taxon>
        <taxon>Alkalicoccobacillus</taxon>
    </lineage>
</organism>
<keyword evidence="6 12" id="KW-0067">ATP-binding</keyword>
<dbReference type="GO" id="GO:0016887">
    <property type="term" value="F:ATP hydrolysis activity"/>
    <property type="evidence" value="ECO:0007669"/>
    <property type="project" value="InterPro"/>
</dbReference>
<dbReference type="SMART" id="SM00382">
    <property type="entry name" value="AAA"/>
    <property type="match status" value="1"/>
</dbReference>
<dbReference type="PANTHER" id="PTHR43394:SF1">
    <property type="entry name" value="ATP-BINDING CASSETTE SUB-FAMILY B MEMBER 10, MITOCHONDRIAL"/>
    <property type="match status" value="1"/>
</dbReference>
<feature type="transmembrane region" description="Helical" evidence="9">
    <location>
        <begin position="52"/>
        <end position="76"/>
    </location>
</feature>
<comment type="caution">
    <text evidence="12">The sequence shown here is derived from an EMBL/GenBank/DDBJ whole genome shotgun (WGS) entry which is preliminary data.</text>
</comment>
<dbReference type="InterPro" id="IPR039421">
    <property type="entry name" value="Type_1_exporter"/>
</dbReference>
<evidence type="ECO:0000313" key="13">
    <source>
        <dbReference type="Proteomes" id="UP000318521"/>
    </source>
</evidence>
<accession>A0A553ZVC7</accession>
<gene>
    <name evidence="12" type="ORF">FN960_17530</name>
</gene>
<keyword evidence="2" id="KW-0813">Transport</keyword>
<feature type="transmembrane region" description="Helical" evidence="9">
    <location>
        <begin position="12"/>
        <end position="40"/>
    </location>
</feature>
<evidence type="ECO:0000256" key="9">
    <source>
        <dbReference type="SAM" id="Phobius"/>
    </source>
</evidence>
<dbReference type="GO" id="GO:0005524">
    <property type="term" value="F:ATP binding"/>
    <property type="evidence" value="ECO:0007669"/>
    <property type="project" value="UniProtKB-KW"/>
</dbReference>
<name>A0A553ZVC7_9BACI</name>
<dbReference type="Pfam" id="PF00664">
    <property type="entry name" value="ABC_membrane"/>
    <property type="match status" value="1"/>
</dbReference>
<evidence type="ECO:0000313" key="12">
    <source>
        <dbReference type="EMBL" id="TSB45266.1"/>
    </source>
</evidence>
<evidence type="ECO:0000256" key="3">
    <source>
        <dbReference type="ARBA" id="ARBA00022475"/>
    </source>
</evidence>
<dbReference type="EMBL" id="VLXZ01000013">
    <property type="protein sequence ID" value="TSB45266.1"/>
    <property type="molecule type" value="Genomic_DNA"/>
</dbReference>
<dbReference type="Proteomes" id="UP000318521">
    <property type="component" value="Unassembled WGS sequence"/>
</dbReference>
<dbReference type="GO" id="GO:0015421">
    <property type="term" value="F:ABC-type oligopeptide transporter activity"/>
    <property type="evidence" value="ECO:0007669"/>
    <property type="project" value="TreeGrafter"/>
</dbReference>
<dbReference type="OrthoDB" id="9770415at2"/>
<dbReference type="InterPro" id="IPR027417">
    <property type="entry name" value="P-loop_NTPase"/>
</dbReference>
<protein>
    <submittedName>
        <fullName evidence="12">ABC transporter ATP-binding protein</fullName>
    </submittedName>
</protein>
<feature type="domain" description="ABC transporter" evidence="10">
    <location>
        <begin position="332"/>
        <end position="565"/>
    </location>
</feature>
<dbReference type="Pfam" id="PF00005">
    <property type="entry name" value="ABC_tran"/>
    <property type="match status" value="1"/>
</dbReference>
<feature type="transmembrane region" description="Helical" evidence="9">
    <location>
        <begin position="133"/>
        <end position="151"/>
    </location>
</feature>
<feature type="domain" description="ABC transmembrane type-1" evidence="11">
    <location>
        <begin position="17"/>
        <end position="298"/>
    </location>
</feature>
<feature type="transmembrane region" description="Helical" evidence="9">
    <location>
        <begin position="157"/>
        <end position="174"/>
    </location>
</feature>
<dbReference type="InterPro" id="IPR011527">
    <property type="entry name" value="ABC1_TM_dom"/>
</dbReference>
<dbReference type="AlphaFoldDB" id="A0A553ZVC7"/>
<evidence type="ECO:0000259" key="11">
    <source>
        <dbReference type="PROSITE" id="PS50929"/>
    </source>
</evidence>
<evidence type="ECO:0000256" key="1">
    <source>
        <dbReference type="ARBA" id="ARBA00004651"/>
    </source>
</evidence>
<dbReference type="PANTHER" id="PTHR43394">
    <property type="entry name" value="ATP-DEPENDENT PERMEASE MDL1, MITOCHONDRIAL"/>
    <property type="match status" value="1"/>
</dbReference>
<dbReference type="PROSITE" id="PS50929">
    <property type="entry name" value="ABC_TM1F"/>
    <property type="match status" value="1"/>
</dbReference>
<keyword evidence="8 9" id="KW-0472">Membrane</keyword>
<dbReference type="SUPFAM" id="SSF52540">
    <property type="entry name" value="P-loop containing nucleoside triphosphate hydrolases"/>
    <property type="match status" value="1"/>
</dbReference>
<evidence type="ECO:0000256" key="7">
    <source>
        <dbReference type="ARBA" id="ARBA00022989"/>
    </source>
</evidence>